<feature type="region of interest" description="Disordered" evidence="1">
    <location>
        <begin position="82"/>
        <end position="138"/>
    </location>
</feature>
<dbReference type="EMBL" id="CAXKWB010032497">
    <property type="protein sequence ID" value="CAL4141359.1"/>
    <property type="molecule type" value="Genomic_DNA"/>
</dbReference>
<sequence>MVVINEVQNGNKTHKNEAEHQQHEHEVHGNEAEHQQHDYEVYKNDCEAHVEKLGEPKPDLLRYENVDSDSMINFYVWPMYEHGRPDGPGFDGPGYGGGPGPGRSGGPGGPGGSPYGPGGHSGSLYGPPFDGGPGFCAG</sequence>
<organism evidence="2 3">
    <name type="scientific">Meganyctiphanes norvegica</name>
    <name type="common">Northern krill</name>
    <name type="synonym">Thysanopoda norvegica</name>
    <dbReference type="NCBI Taxonomy" id="48144"/>
    <lineage>
        <taxon>Eukaryota</taxon>
        <taxon>Metazoa</taxon>
        <taxon>Ecdysozoa</taxon>
        <taxon>Arthropoda</taxon>
        <taxon>Crustacea</taxon>
        <taxon>Multicrustacea</taxon>
        <taxon>Malacostraca</taxon>
        <taxon>Eumalacostraca</taxon>
        <taxon>Eucarida</taxon>
        <taxon>Euphausiacea</taxon>
        <taxon>Euphausiidae</taxon>
        <taxon>Meganyctiphanes</taxon>
    </lineage>
</organism>
<keyword evidence="3" id="KW-1185">Reference proteome</keyword>
<proteinExistence type="predicted"/>
<protein>
    <submittedName>
        <fullName evidence="2">Uncharacterized protein</fullName>
    </submittedName>
</protein>
<reference evidence="2 3" key="1">
    <citation type="submission" date="2024-05" db="EMBL/GenBank/DDBJ databases">
        <authorList>
            <person name="Wallberg A."/>
        </authorList>
    </citation>
    <scope>NUCLEOTIDE SEQUENCE [LARGE SCALE GENOMIC DNA]</scope>
</reference>
<feature type="compositionally biased region" description="Gly residues" evidence="1">
    <location>
        <begin position="89"/>
        <end position="121"/>
    </location>
</feature>
<dbReference type="AlphaFoldDB" id="A0AAV2RVK5"/>
<evidence type="ECO:0000313" key="3">
    <source>
        <dbReference type="Proteomes" id="UP001497623"/>
    </source>
</evidence>
<feature type="region of interest" description="Disordered" evidence="1">
    <location>
        <begin position="1"/>
        <end position="31"/>
    </location>
</feature>
<accession>A0AAV2RVK5</accession>
<feature type="compositionally biased region" description="Basic and acidic residues" evidence="1">
    <location>
        <begin position="14"/>
        <end position="31"/>
    </location>
</feature>
<evidence type="ECO:0000313" key="2">
    <source>
        <dbReference type="EMBL" id="CAL4141359.1"/>
    </source>
</evidence>
<comment type="caution">
    <text evidence="2">The sequence shown here is derived from an EMBL/GenBank/DDBJ whole genome shotgun (WGS) entry which is preliminary data.</text>
</comment>
<feature type="compositionally biased region" description="Polar residues" evidence="1">
    <location>
        <begin position="1"/>
        <end position="11"/>
    </location>
</feature>
<feature type="non-terminal residue" evidence="2">
    <location>
        <position position="138"/>
    </location>
</feature>
<feature type="compositionally biased region" description="Gly residues" evidence="1">
    <location>
        <begin position="129"/>
        <end position="138"/>
    </location>
</feature>
<name>A0AAV2RVK5_MEGNR</name>
<gene>
    <name evidence="2" type="ORF">MNOR_LOCUS28848</name>
</gene>
<dbReference type="Proteomes" id="UP001497623">
    <property type="component" value="Unassembled WGS sequence"/>
</dbReference>
<evidence type="ECO:0000256" key="1">
    <source>
        <dbReference type="SAM" id="MobiDB-lite"/>
    </source>
</evidence>